<evidence type="ECO:0000256" key="1">
    <source>
        <dbReference type="ARBA" id="ARBA00022603"/>
    </source>
</evidence>
<protein>
    <submittedName>
        <fullName evidence="4">Dethiobiotin synthase</fullName>
    </submittedName>
</protein>
<evidence type="ECO:0000256" key="2">
    <source>
        <dbReference type="ARBA" id="ARBA00022679"/>
    </source>
</evidence>
<evidence type="ECO:0000313" key="5">
    <source>
        <dbReference type="Proteomes" id="UP000309186"/>
    </source>
</evidence>
<dbReference type="CDD" id="cd02440">
    <property type="entry name" value="AdoMet_MTases"/>
    <property type="match status" value="1"/>
</dbReference>
<dbReference type="Gene3D" id="3.40.50.150">
    <property type="entry name" value="Vaccinia Virus protein VP39"/>
    <property type="match status" value="1"/>
</dbReference>
<dbReference type="RefSeq" id="WP_138482236.1">
    <property type="nucleotide sequence ID" value="NZ_PPSW01000022.1"/>
</dbReference>
<accession>A0A5R9PZP3</accession>
<dbReference type="Proteomes" id="UP000309186">
    <property type="component" value="Unassembled WGS sequence"/>
</dbReference>
<dbReference type="GO" id="GO:0032259">
    <property type="term" value="P:methylation"/>
    <property type="evidence" value="ECO:0007669"/>
    <property type="project" value="UniProtKB-KW"/>
</dbReference>
<dbReference type="InterPro" id="IPR013216">
    <property type="entry name" value="Methyltransf_11"/>
</dbReference>
<dbReference type="GO" id="GO:0008757">
    <property type="term" value="F:S-adenosylmethionine-dependent methyltransferase activity"/>
    <property type="evidence" value="ECO:0007669"/>
    <property type="project" value="InterPro"/>
</dbReference>
<evidence type="ECO:0000259" key="3">
    <source>
        <dbReference type="Pfam" id="PF08241"/>
    </source>
</evidence>
<dbReference type="OrthoDB" id="9760689at2"/>
<reference evidence="4 5" key="1">
    <citation type="submission" date="2018-01" db="EMBL/GenBank/DDBJ databases">
        <title>Co-occurrence of chitin degradation, pigmentation and bioactivity in marine Pseudoalteromonas.</title>
        <authorList>
            <person name="Paulsen S."/>
            <person name="Gram L."/>
            <person name="Machado H."/>
        </authorList>
    </citation>
    <scope>NUCLEOTIDE SEQUENCE [LARGE SCALE GENOMIC DNA]</scope>
    <source>
        <strain evidence="4 5">S3663</strain>
    </source>
</reference>
<comment type="caution">
    <text evidence="4">The sequence shown here is derived from an EMBL/GenBank/DDBJ whole genome shotgun (WGS) entry which is preliminary data.</text>
</comment>
<dbReference type="PANTHER" id="PTHR13090:SF1">
    <property type="entry name" value="ARGININE-HYDROXYLASE NDUFAF5, MITOCHONDRIAL"/>
    <property type="match status" value="1"/>
</dbReference>
<keyword evidence="1" id="KW-0489">Methyltransferase</keyword>
<organism evidence="4 5">
    <name type="scientific">Pseudoalteromonas phenolica</name>
    <dbReference type="NCBI Taxonomy" id="161398"/>
    <lineage>
        <taxon>Bacteria</taxon>
        <taxon>Pseudomonadati</taxon>
        <taxon>Pseudomonadota</taxon>
        <taxon>Gammaproteobacteria</taxon>
        <taxon>Alteromonadales</taxon>
        <taxon>Pseudoalteromonadaceae</taxon>
        <taxon>Pseudoalteromonas</taxon>
    </lineage>
</organism>
<sequence>MIATPDKLSTAKQFSKAAGQYKLHAHVQKLAAELLFSRLNKHSQVMLDLGAGPLLHQHKLKHHSECLVAMDLSLGMLSETHPENNVNRVCADMDKLPFTENVFDAVFSNFAIQWSAGPEALFKSLYSVCKPGSQVLLSTVLDGSLSEIAQAWKAVDDKQHINDFLNLTQLVNIANSVGFKVVYSNQHCLQDHYDKPINAIKSVKNIGANHLTDCQKEQGLLGKAAYKNLLSAFPLQDGKAVISYQVGVLELTK</sequence>
<name>A0A5R9PZP3_9GAMM</name>
<keyword evidence="2" id="KW-0808">Transferase</keyword>
<dbReference type="InterPro" id="IPR050602">
    <property type="entry name" value="Malonyl-ACP_OMT"/>
</dbReference>
<feature type="domain" description="Methyltransferase type 11" evidence="3">
    <location>
        <begin position="47"/>
        <end position="136"/>
    </location>
</feature>
<proteinExistence type="predicted"/>
<dbReference type="InterPro" id="IPR029063">
    <property type="entry name" value="SAM-dependent_MTases_sf"/>
</dbReference>
<gene>
    <name evidence="4" type="ORF">C1E24_13440</name>
</gene>
<dbReference type="SUPFAM" id="SSF53335">
    <property type="entry name" value="S-adenosyl-L-methionine-dependent methyltransferases"/>
    <property type="match status" value="1"/>
</dbReference>
<dbReference type="EMBL" id="PPSW01000022">
    <property type="protein sequence ID" value="TLX46368.1"/>
    <property type="molecule type" value="Genomic_DNA"/>
</dbReference>
<dbReference type="Pfam" id="PF08241">
    <property type="entry name" value="Methyltransf_11"/>
    <property type="match status" value="1"/>
</dbReference>
<dbReference type="PANTHER" id="PTHR13090">
    <property type="entry name" value="ARGININE-HYDROXYLASE NDUFAF5, MITOCHONDRIAL"/>
    <property type="match status" value="1"/>
</dbReference>
<dbReference type="AlphaFoldDB" id="A0A5R9PZP3"/>
<evidence type="ECO:0000313" key="4">
    <source>
        <dbReference type="EMBL" id="TLX46368.1"/>
    </source>
</evidence>